<dbReference type="Proteomes" id="UP001596111">
    <property type="component" value="Unassembled WGS sequence"/>
</dbReference>
<evidence type="ECO:0000256" key="1">
    <source>
        <dbReference type="SAM" id="Phobius"/>
    </source>
</evidence>
<feature type="transmembrane region" description="Helical" evidence="1">
    <location>
        <begin position="15"/>
        <end position="33"/>
    </location>
</feature>
<reference evidence="3" key="1">
    <citation type="journal article" date="2019" name="Int. J. Syst. Evol. Microbiol.">
        <title>The Global Catalogue of Microorganisms (GCM) 10K type strain sequencing project: providing services to taxonomists for standard genome sequencing and annotation.</title>
        <authorList>
            <consortium name="The Broad Institute Genomics Platform"/>
            <consortium name="The Broad Institute Genome Sequencing Center for Infectious Disease"/>
            <person name="Wu L."/>
            <person name="Ma J."/>
        </authorList>
    </citation>
    <scope>NUCLEOTIDE SEQUENCE [LARGE SCALE GENOMIC DNA]</scope>
    <source>
        <strain evidence="3">CGMCC 1.13587</strain>
    </source>
</reference>
<evidence type="ECO:0000313" key="3">
    <source>
        <dbReference type="Proteomes" id="UP001596111"/>
    </source>
</evidence>
<dbReference type="RefSeq" id="WP_377325210.1">
    <property type="nucleotide sequence ID" value="NZ_JBHSNG010000004.1"/>
</dbReference>
<keyword evidence="3" id="KW-1185">Reference proteome</keyword>
<evidence type="ECO:0008006" key="4">
    <source>
        <dbReference type="Google" id="ProtNLM"/>
    </source>
</evidence>
<feature type="transmembrane region" description="Helical" evidence="1">
    <location>
        <begin position="138"/>
        <end position="160"/>
    </location>
</feature>
<keyword evidence="1" id="KW-0472">Membrane</keyword>
<keyword evidence="1" id="KW-1133">Transmembrane helix</keyword>
<dbReference type="EMBL" id="JBHSNG010000004">
    <property type="protein sequence ID" value="MFC5580588.1"/>
    <property type="molecule type" value="Genomic_DNA"/>
</dbReference>
<evidence type="ECO:0000313" key="2">
    <source>
        <dbReference type="EMBL" id="MFC5580588.1"/>
    </source>
</evidence>
<feature type="transmembrane region" description="Helical" evidence="1">
    <location>
        <begin position="108"/>
        <end position="126"/>
    </location>
</feature>
<comment type="caution">
    <text evidence="2">The sequence shown here is derived from an EMBL/GenBank/DDBJ whole genome shotgun (WGS) entry which is preliminary data.</text>
</comment>
<proteinExistence type="predicted"/>
<protein>
    <recommendedName>
        <fullName evidence="4">Transmembrane protein</fullName>
    </recommendedName>
</protein>
<accession>A0ABW0SVF8</accession>
<name>A0ABW0SVF8_9GAMM</name>
<keyword evidence="1" id="KW-0812">Transmembrane</keyword>
<gene>
    <name evidence="2" type="ORF">ACFPPB_05635</name>
</gene>
<feature type="transmembrane region" description="Helical" evidence="1">
    <location>
        <begin position="172"/>
        <end position="191"/>
    </location>
</feature>
<organism evidence="2 3">
    <name type="scientific">Rhodanobacter terrae</name>
    <dbReference type="NCBI Taxonomy" id="418647"/>
    <lineage>
        <taxon>Bacteria</taxon>
        <taxon>Pseudomonadati</taxon>
        <taxon>Pseudomonadota</taxon>
        <taxon>Gammaproteobacteria</taxon>
        <taxon>Lysobacterales</taxon>
        <taxon>Rhodanobacteraceae</taxon>
        <taxon>Rhodanobacter</taxon>
    </lineage>
</organism>
<sequence length="205" mass="22234">MGKPRSIHRRYQREFWPAMAAYVAIMLLLWPLLPQVHNALLKLAMALLPVAAVLLVVRAMVRLVLGSDELEQRIHLIGLAVAATAVSTLSLAGGFLAAAGIIKLDGTILIWVWPTLVVMYAGGRRWASRRYGGAADVLCDNGVAVHWQLLFAALVIAAVAGLGRHQLGDHQFGMLCGVSGALGSGALLRAIQHWRKRWRGEHEAS</sequence>
<feature type="transmembrane region" description="Helical" evidence="1">
    <location>
        <begin position="39"/>
        <end position="65"/>
    </location>
</feature>
<feature type="transmembrane region" description="Helical" evidence="1">
    <location>
        <begin position="77"/>
        <end position="102"/>
    </location>
</feature>